<organism evidence="2">
    <name type="scientific">marine metagenome</name>
    <dbReference type="NCBI Taxonomy" id="408172"/>
    <lineage>
        <taxon>unclassified sequences</taxon>
        <taxon>metagenomes</taxon>
        <taxon>ecological metagenomes</taxon>
    </lineage>
</organism>
<sequence length="71" mass="8302">MDILFLIRSIIFLVAGLVTIIFPKELNNFKNYLLIKFGFKDRVKNEIKGYYQLGIIFFLISGILFIVSIKQ</sequence>
<protein>
    <recommendedName>
        <fullName evidence="3">DUF3784 domain-containing protein</fullName>
    </recommendedName>
</protein>
<gene>
    <name evidence="2" type="ORF">METZ01_LOCUS43113</name>
</gene>
<proteinExistence type="predicted"/>
<name>A0A381RH87_9ZZZZ</name>
<evidence type="ECO:0000313" key="2">
    <source>
        <dbReference type="EMBL" id="SUZ90259.1"/>
    </source>
</evidence>
<dbReference type="EMBL" id="UINC01001880">
    <property type="protein sequence ID" value="SUZ90259.1"/>
    <property type="molecule type" value="Genomic_DNA"/>
</dbReference>
<feature type="transmembrane region" description="Helical" evidence="1">
    <location>
        <begin position="50"/>
        <end position="69"/>
    </location>
</feature>
<keyword evidence="1" id="KW-1133">Transmembrane helix</keyword>
<evidence type="ECO:0000256" key="1">
    <source>
        <dbReference type="SAM" id="Phobius"/>
    </source>
</evidence>
<keyword evidence="1" id="KW-0472">Membrane</keyword>
<dbReference type="AlphaFoldDB" id="A0A381RH87"/>
<accession>A0A381RH87</accession>
<evidence type="ECO:0008006" key="3">
    <source>
        <dbReference type="Google" id="ProtNLM"/>
    </source>
</evidence>
<reference evidence="2" key="1">
    <citation type="submission" date="2018-05" db="EMBL/GenBank/DDBJ databases">
        <authorList>
            <person name="Lanie J.A."/>
            <person name="Ng W.-L."/>
            <person name="Kazmierczak K.M."/>
            <person name="Andrzejewski T.M."/>
            <person name="Davidsen T.M."/>
            <person name="Wayne K.J."/>
            <person name="Tettelin H."/>
            <person name="Glass J.I."/>
            <person name="Rusch D."/>
            <person name="Podicherti R."/>
            <person name="Tsui H.-C.T."/>
            <person name="Winkler M.E."/>
        </authorList>
    </citation>
    <scope>NUCLEOTIDE SEQUENCE</scope>
</reference>
<feature type="transmembrane region" description="Helical" evidence="1">
    <location>
        <begin position="6"/>
        <end position="23"/>
    </location>
</feature>
<keyword evidence="1" id="KW-0812">Transmembrane</keyword>